<dbReference type="Gene3D" id="1.10.10.60">
    <property type="entry name" value="Homeodomain-like"/>
    <property type="match status" value="2"/>
</dbReference>
<evidence type="ECO:0000313" key="5">
    <source>
        <dbReference type="EMBL" id="UOF89284.1"/>
    </source>
</evidence>
<gene>
    <name evidence="5" type="ORF">LSG31_15420</name>
</gene>
<dbReference type="PROSITE" id="PS01124">
    <property type="entry name" value="HTH_ARAC_FAMILY_2"/>
    <property type="match status" value="1"/>
</dbReference>
<dbReference type="PRINTS" id="PR00032">
    <property type="entry name" value="HTHARAC"/>
</dbReference>
<feature type="domain" description="HTH araC/xylS-type" evidence="4">
    <location>
        <begin position="322"/>
        <end position="420"/>
    </location>
</feature>
<reference evidence="5" key="1">
    <citation type="submission" date="2021-12" db="EMBL/GenBank/DDBJ databases">
        <title>Alicyclobacillaceae gen. nov., sp. nov., isolated from chalcocite enrichment system.</title>
        <authorList>
            <person name="Jiang Z."/>
        </authorList>
    </citation>
    <scope>NUCLEOTIDE SEQUENCE</scope>
    <source>
        <strain evidence="5">MYW30-H2</strain>
    </source>
</reference>
<dbReference type="RefSeq" id="WP_347435972.1">
    <property type="nucleotide sequence ID" value="NZ_CP089291.1"/>
</dbReference>
<accession>A0ABY4CGZ5</accession>
<dbReference type="EMBL" id="CP089291">
    <property type="protein sequence ID" value="UOF89284.1"/>
    <property type="molecule type" value="Genomic_DNA"/>
</dbReference>
<dbReference type="InterPro" id="IPR018060">
    <property type="entry name" value="HTH_AraC"/>
</dbReference>
<keyword evidence="6" id="KW-1185">Reference proteome</keyword>
<evidence type="ECO:0000256" key="2">
    <source>
        <dbReference type="ARBA" id="ARBA00023125"/>
    </source>
</evidence>
<organism evidence="5 6">
    <name type="scientific">Fodinisporobacter ferrooxydans</name>
    <dbReference type="NCBI Taxonomy" id="2901836"/>
    <lineage>
        <taxon>Bacteria</taxon>
        <taxon>Bacillati</taxon>
        <taxon>Bacillota</taxon>
        <taxon>Bacilli</taxon>
        <taxon>Bacillales</taxon>
        <taxon>Alicyclobacillaceae</taxon>
        <taxon>Fodinisporobacter</taxon>
    </lineage>
</organism>
<keyword evidence="3" id="KW-0804">Transcription</keyword>
<sequence length="422" mass="49133">MLYKDSINIRRGLKMTDHSFHIESVSATIFYLIDINMSVMEHDGSILLELERNPFPDFLFEFQKKDFSVLRVEAEQHLNHCCIYTNEFGLSYLANLVEVVEGDIKLFVIGPFLKQTPDTQKLKETYKIDEKKMIIFEEFLRGLKLISNSKIKSIANVLYTVRTLREAPLHSQDAEKNTSKRVKATHHHGILQQVDEEYTDLIDLRYKIENEIMHAVELGKKAKLEQSLSMFGNLFDFSERLPGQPVRVMKNGLIILNTLLRIAARNGKVHPFYLHHISEKFAIQIERIDSIDSLDRMRMIMCHEYCDLVKTHAISGYSSLIQKAVRFLDVHYSKPFDLKHLAEYCFVHPAHLSRQFKKETGMTITEFLQKKRIEEAKLILKTDYTSIDEIAGYVGFDDAGYFTRIFKKIEGITPTEYRNANH</sequence>
<keyword evidence="1" id="KW-0805">Transcription regulation</keyword>
<name>A0ABY4CGZ5_9BACL</name>
<proteinExistence type="predicted"/>
<evidence type="ECO:0000313" key="6">
    <source>
        <dbReference type="Proteomes" id="UP000830167"/>
    </source>
</evidence>
<protein>
    <submittedName>
        <fullName evidence="5">AraC family transcriptional regulator</fullName>
    </submittedName>
</protein>
<evidence type="ECO:0000259" key="4">
    <source>
        <dbReference type="PROSITE" id="PS01124"/>
    </source>
</evidence>
<dbReference type="SMART" id="SM00342">
    <property type="entry name" value="HTH_ARAC"/>
    <property type="match status" value="1"/>
</dbReference>
<dbReference type="PANTHER" id="PTHR43280">
    <property type="entry name" value="ARAC-FAMILY TRANSCRIPTIONAL REGULATOR"/>
    <property type="match status" value="1"/>
</dbReference>
<dbReference type="InterPro" id="IPR009057">
    <property type="entry name" value="Homeodomain-like_sf"/>
</dbReference>
<dbReference type="SUPFAM" id="SSF46689">
    <property type="entry name" value="Homeodomain-like"/>
    <property type="match status" value="2"/>
</dbReference>
<evidence type="ECO:0000256" key="3">
    <source>
        <dbReference type="ARBA" id="ARBA00023163"/>
    </source>
</evidence>
<dbReference type="InterPro" id="IPR020449">
    <property type="entry name" value="Tscrpt_reg_AraC-type_HTH"/>
</dbReference>
<keyword evidence="2" id="KW-0238">DNA-binding</keyword>
<evidence type="ECO:0000256" key="1">
    <source>
        <dbReference type="ARBA" id="ARBA00023015"/>
    </source>
</evidence>
<dbReference type="PANTHER" id="PTHR43280:SF28">
    <property type="entry name" value="HTH-TYPE TRANSCRIPTIONAL ACTIVATOR RHAS"/>
    <property type="match status" value="1"/>
</dbReference>
<dbReference type="Proteomes" id="UP000830167">
    <property type="component" value="Chromosome"/>
</dbReference>
<dbReference type="Pfam" id="PF12833">
    <property type="entry name" value="HTH_18"/>
    <property type="match status" value="1"/>
</dbReference>